<dbReference type="EMBL" id="UZAH01028305">
    <property type="protein sequence ID" value="VDO99216.1"/>
    <property type="molecule type" value="Genomic_DNA"/>
</dbReference>
<keyword evidence="2" id="KW-1185">Reference proteome</keyword>
<reference evidence="1 2" key="1">
    <citation type="submission" date="2018-11" db="EMBL/GenBank/DDBJ databases">
        <authorList>
            <consortium name="Pathogen Informatics"/>
        </authorList>
    </citation>
    <scope>NUCLEOTIDE SEQUENCE [LARGE SCALE GENOMIC DNA]</scope>
</reference>
<accession>A0A183FZU5</accession>
<dbReference type="Proteomes" id="UP000050761">
    <property type="component" value="Unassembled WGS sequence"/>
</dbReference>
<gene>
    <name evidence="1" type="ORF">HPBE_LOCUS14311</name>
</gene>
<evidence type="ECO:0000313" key="3">
    <source>
        <dbReference type="WBParaSite" id="HPBE_0001431001-mRNA-1"/>
    </source>
</evidence>
<proteinExistence type="predicted"/>
<name>A0A183FZU5_HELPZ</name>
<dbReference type="InterPro" id="IPR011993">
    <property type="entry name" value="PH-like_dom_sf"/>
</dbReference>
<evidence type="ECO:0000313" key="1">
    <source>
        <dbReference type="EMBL" id="VDO99216.1"/>
    </source>
</evidence>
<dbReference type="WBParaSite" id="HPBE_0001431001-mRNA-1">
    <property type="protein sequence ID" value="HPBE_0001431001-mRNA-1"/>
    <property type="gene ID" value="HPBE_0001431001"/>
</dbReference>
<reference evidence="3" key="2">
    <citation type="submission" date="2019-09" db="UniProtKB">
        <authorList>
            <consortium name="WormBaseParasite"/>
        </authorList>
    </citation>
    <scope>IDENTIFICATION</scope>
</reference>
<dbReference type="AlphaFoldDB" id="A0A183FZU5"/>
<dbReference type="OrthoDB" id="443981at2759"/>
<dbReference type="Gene3D" id="2.30.29.30">
    <property type="entry name" value="Pleckstrin-homology domain (PH domain)/Phosphotyrosine-binding domain (PTB)"/>
    <property type="match status" value="1"/>
</dbReference>
<evidence type="ECO:0000313" key="2">
    <source>
        <dbReference type="Proteomes" id="UP000050761"/>
    </source>
</evidence>
<sequence length="157" mass="17713">MKTLCEAVRKQKELQLELLYTGLVESWSSFEQRGRILYVGAVPVTCDGVCDDRCLALFSKMLVILEITLDINSYKLLRKISTHRLRVHCLENRAGLAVGDMELAISSSFDLERWLEAFARCEGIVIEDCPIMAPLAVPQSYTVNDVVNLEIEAFAEK</sequence>
<organism evidence="2 3">
    <name type="scientific">Heligmosomoides polygyrus</name>
    <name type="common">Parasitic roundworm</name>
    <dbReference type="NCBI Taxonomy" id="6339"/>
    <lineage>
        <taxon>Eukaryota</taxon>
        <taxon>Metazoa</taxon>
        <taxon>Ecdysozoa</taxon>
        <taxon>Nematoda</taxon>
        <taxon>Chromadorea</taxon>
        <taxon>Rhabditida</taxon>
        <taxon>Rhabditina</taxon>
        <taxon>Rhabditomorpha</taxon>
        <taxon>Strongyloidea</taxon>
        <taxon>Heligmosomidae</taxon>
        <taxon>Heligmosomoides</taxon>
    </lineage>
</organism>
<protein>
    <submittedName>
        <fullName evidence="3">PH domain-containing protein</fullName>
    </submittedName>
</protein>
<accession>A0A3P7ZBE3</accession>